<evidence type="ECO:0000256" key="1">
    <source>
        <dbReference type="ARBA" id="ARBA00010843"/>
    </source>
</evidence>
<feature type="compositionally biased region" description="Basic and acidic residues" evidence="8">
    <location>
        <begin position="1369"/>
        <end position="1388"/>
    </location>
</feature>
<feature type="compositionally biased region" description="Polar residues" evidence="8">
    <location>
        <begin position="232"/>
        <end position="244"/>
    </location>
</feature>
<dbReference type="Gene3D" id="3.30.160.60">
    <property type="entry name" value="Classic Zinc Finger"/>
    <property type="match status" value="1"/>
</dbReference>
<evidence type="ECO:0000259" key="9">
    <source>
        <dbReference type="PROSITE" id="PS52027"/>
    </source>
</evidence>
<feature type="compositionally biased region" description="Polar residues" evidence="8">
    <location>
        <begin position="1489"/>
        <end position="1499"/>
    </location>
</feature>
<feature type="region of interest" description="Disordered" evidence="8">
    <location>
        <begin position="1354"/>
        <end position="1408"/>
    </location>
</feature>
<evidence type="ECO:0000256" key="6">
    <source>
        <dbReference type="PROSITE-ProRule" id="PRU01371"/>
    </source>
</evidence>
<feature type="non-terminal residue" evidence="10">
    <location>
        <position position="1563"/>
    </location>
</feature>
<evidence type="ECO:0000313" key="11">
    <source>
        <dbReference type="Proteomes" id="UP000670152"/>
    </source>
</evidence>
<feature type="non-terminal residue" evidence="10">
    <location>
        <position position="1"/>
    </location>
</feature>
<feature type="region of interest" description="Disordered" evidence="8">
    <location>
        <begin position="225"/>
        <end position="291"/>
    </location>
</feature>
<dbReference type="EMBL" id="JAANIB010008022">
    <property type="protein sequence ID" value="KAG5324501.1"/>
    <property type="molecule type" value="Genomic_DNA"/>
</dbReference>
<dbReference type="Pfam" id="PF13913">
    <property type="entry name" value="zf-C2HC_2"/>
    <property type="match status" value="2"/>
</dbReference>
<evidence type="ECO:0000256" key="4">
    <source>
        <dbReference type="ARBA" id="ARBA00022833"/>
    </source>
</evidence>
<evidence type="ECO:0000256" key="8">
    <source>
        <dbReference type="SAM" id="MobiDB-lite"/>
    </source>
</evidence>
<sequence length="1563" mass="178169">MLCCVPKRLADGGPFYDETLFHDGILFHDETDNSPPPSSIRKIQIELFPEDAPSPILFPCAICARTFTSQSLEKHTRICERAAAKKRKPFDSAKQRIQGTELAEFQPKQEIRRHQQDERSRSTWKKTHDDFLRTIREARGDVMDSRNQCNSLISSGAPTRANEKGTCPTCNRQFGIKAYDRHVAWCKDRVIRMPVSPATNLAKERLEARMRYRAPTLKNRRAINREKYSPGSAANQAAKTSLSSPALVKPKETISSVSCNRESPVKQKPAIMRRPGQLKDSSPSSGPIKSRLADRMNRPLEDHDCPLTSTSCRSLHPVIPSRHSPHLPVPPTRSKINDLVSSNEIISPITSSRKRFNQNETISQRIPNDDTRNRETCFARMQNIVSARSQGHPRINNVAVNDKTLGITVQPCRIHMNMQKDDQLVTWKQISRKKDNFQADDPIINHNFSREYHLRDLDQLRNREEENENKDKTEGDLSITENNFIRIHKDCKVDKVKNDDITWFSGIQNLNQTYLIKDSEDIESSEIFYSKWKPIKHSPRVEFYLKDKEEICEFDKKESEKKTIIANDEKIKIEQVKECIKDKENNKITIDRKVEELKTNNKSIKNIRKINSEKIEVAAYTMEELNINNIEENKRIESYEETEVTENNIEKIEINISVREGIKETEKINGTDIAELNKLNVHKENKKDQQIIMNEVITENMKCTKEIEQNLSESDQLIKSSLFDVVHSTASNVLKKKNFIDQSQDCLNSKDEVQQCESNTRCNNSLELKKSIATFTCDQRKINEITSLNTSNNQTDCNSNLENETLARQSHNCRNSLDLTENIKEVSFSVSSPILTPEKNRTRNVEEIKIDEERYENSLINICNKKSKGNSKKLKREVYSLPQNSEIAADNYLNASMNNISLRVKNNRQFQEKDFNSDNIGNIGNNTKNGKLDFNTDSDNSCSNDKSSLLGRSIIKAEITTGEGLRKKNVDSEFDYGSDNTVLVEEYNRRGADGLGSSVTLTDYAEEQSRRRDSEIFLNAGVNFPKRACGAAKRASREQSVNSIEMKHRIRESMNLFRGSTDSLISSVEFVELTSIRRPKANCTYEQETIEVIRPNRRHKVFKNLPDIKDDAAETKEDSEGSYWEKTSKISRSRLSSLYPTCHTEYKLTKRNPRVRILPPVLNPFLINGRKIELETRPAWCNYVRRRPDFNLVLKARTGICKDYDPFLLAEQQMNDLLSDTSDQSMTGSPKVQQTRDTLYPLSHSSAFVKYPPTDKRSSLIAPPTEFDDLLSNFSSDSTETNSISREVFLKPNLTGKDATDSSKPVRELGRRVIIDKSKALGVDERRGVISADRPRKIFDRDTLRNTGSLINRSNSIRASSAPRINSGSDRKTLGDIRKGSKKVESQRSSDQSLNQRNNNYSSLSGSNLSLNSIVSSSELDVKRSNSMFDELMTSFEEDTFPGLKSFLNNESFDLSSPGGDRQRNGSLISDEELSSPDSYKPQDHSKLSNDSAYSSLNRKYSHHGRSTNDVIDRLDEDVPGNGTSPIQTMTKCKMSKFCHECGQRFPETAKFCCECGVKRLAL</sequence>
<feature type="compositionally biased region" description="Polar residues" evidence="8">
    <location>
        <begin position="1354"/>
        <end position="1368"/>
    </location>
</feature>
<dbReference type="PROSITE" id="PS52027">
    <property type="entry name" value="ZF_C2HC_C3H"/>
    <property type="match status" value="1"/>
</dbReference>
<organism evidence="10 11">
    <name type="scientific">Acromyrmex heyeri</name>
    <dbReference type="NCBI Taxonomy" id="230685"/>
    <lineage>
        <taxon>Eukaryota</taxon>
        <taxon>Metazoa</taxon>
        <taxon>Ecdysozoa</taxon>
        <taxon>Arthropoda</taxon>
        <taxon>Hexapoda</taxon>
        <taxon>Insecta</taxon>
        <taxon>Pterygota</taxon>
        <taxon>Neoptera</taxon>
        <taxon>Endopterygota</taxon>
        <taxon>Hymenoptera</taxon>
        <taxon>Apocrita</taxon>
        <taxon>Aculeata</taxon>
        <taxon>Formicoidea</taxon>
        <taxon>Formicidae</taxon>
        <taxon>Myrmicinae</taxon>
        <taxon>Acromyrmex</taxon>
    </lineage>
</organism>
<gene>
    <name evidence="10" type="primary">Zc2hc1a</name>
    <name evidence="10" type="ORF">G6Z77_0006440</name>
</gene>
<evidence type="ECO:0000313" key="10">
    <source>
        <dbReference type="EMBL" id="KAG5324501.1"/>
    </source>
</evidence>
<keyword evidence="11" id="KW-1185">Reference proteome</keyword>
<keyword evidence="3 6" id="KW-0863">Zinc-finger</keyword>
<comment type="similarity">
    <text evidence="1">Belongs to the ZC2HC1 family.</text>
</comment>
<feature type="region of interest" description="Disordered" evidence="8">
    <location>
        <begin position="1452"/>
        <end position="1523"/>
    </location>
</feature>
<dbReference type="PANTHER" id="PTHR14649:SF1">
    <property type="entry name" value="ZINC FINGER C2HC DOMAIN-CONTAINING PROTEIN 1C"/>
    <property type="match status" value="1"/>
</dbReference>
<dbReference type="PANTHER" id="PTHR14649">
    <property type="entry name" value="ZINC FINGER C2HC DOMAIN-CONTAINING PROTEIN 1C"/>
    <property type="match status" value="1"/>
</dbReference>
<dbReference type="OrthoDB" id="10066537at2759"/>
<dbReference type="GO" id="GO:0008270">
    <property type="term" value="F:zinc ion binding"/>
    <property type="evidence" value="ECO:0007669"/>
    <property type="project" value="UniProtKB-KW"/>
</dbReference>
<keyword evidence="5 7" id="KW-0175">Coiled coil</keyword>
<evidence type="ECO:0000256" key="2">
    <source>
        <dbReference type="ARBA" id="ARBA00022723"/>
    </source>
</evidence>
<proteinExistence type="inferred from homology"/>
<name>A0A836FCD1_9HYME</name>
<evidence type="ECO:0000256" key="5">
    <source>
        <dbReference type="ARBA" id="ARBA00023054"/>
    </source>
</evidence>
<feature type="domain" description="C2HC/C3H-type" evidence="9">
    <location>
        <begin position="56"/>
        <end position="85"/>
    </location>
</feature>
<keyword evidence="4" id="KW-0862">Zinc</keyword>
<dbReference type="Proteomes" id="UP000670152">
    <property type="component" value="Unassembled WGS sequence"/>
</dbReference>
<protein>
    <submittedName>
        <fullName evidence="10">ZC21A protein</fullName>
    </submittedName>
</protein>
<evidence type="ECO:0000256" key="7">
    <source>
        <dbReference type="SAM" id="Coils"/>
    </source>
</evidence>
<feature type="compositionally biased region" description="Low complexity" evidence="8">
    <location>
        <begin position="1398"/>
        <end position="1408"/>
    </location>
</feature>
<dbReference type="InterPro" id="IPR049899">
    <property type="entry name" value="Znf_C2HC_C3H"/>
</dbReference>
<reference evidence="10 11" key="1">
    <citation type="submission" date="2020-02" db="EMBL/GenBank/DDBJ databases">
        <title>Relaxed selection underlies rapid genomic changes in the transitions from sociality to social parasitism in ants.</title>
        <authorList>
            <person name="Bi X."/>
        </authorList>
    </citation>
    <scope>NUCLEOTIDE SEQUENCE [LARGE SCALE GENOMIC DNA]</scope>
    <source>
        <strain evidence="10">BGI-DK2014b</strain>
        <tissue evidence="10">Whole body</tissue>
    </source>
</reference>
<keyword evidence="2" id="KW-0479">Metal-binding</keyword>
<feature type="coiled-coil region" evidence="7">
    <location>
        <begin position="566"/>
        <end position="642"/>
    </location>
</feature>
<dbReference type="InterPro" id="IPR026104">
    <property type="entry name" value="ZNF_C2HC_dom_1C"/>
</dbReference>
<comment type="caution">
    <text evidence="10">The sequence shown here is derived from an EMBL/GenBank/DDBJ whole genome shotgun (WGS) entry which is preliminary data.</text>
</comment>
<accession>A0A836FCD1</accession>
<evidence type="ECO:0000256" key="3">
    <source>
        <dbReference type="ARBA" id="ARBA00022771"/>
    </source>
</evidence>